<comment type="subcellular location">
    <subcellularLocation>
        <location evidence="1">Cell membrane</location>
        <topology evidence="1">Multi-pass membrane protein</topology>
    </subcellularLocation>
    <subcellularLocation>
        <location evidence="9">Membrane</location>
        <topology evidence="9">Multi-pass membrane protein</topology>
    </subcellularLocation>
</comment>
<feature type="transmembrane region" description="Helical" evidence="11">
    <location>
        <begin position="847"/>
        <end position="866"/>
    </location>
</feature>
<comment type="caution">
    <text evidence="17">The sequence shown here is derived from an EMBL/GenBank/DDBJ whole genome shotgun (WGS) entry which is preliminary data.</text>
</comment>
<evidence type="ECO:0000313" key="18">
    <source>
        <dbReference type="Proteomes" id="UP000824037"/>
    </source>
</evidence>
<dbReference type="InterPro" id="IPR050616">
    <property type="entry name" value="CPA3_Na-H_Antiporter_A"/>
</dbReference>
<name>A0A9D2J4V1_9MICO</name>
<reference evidence="17" key="2">
    <citation type="submission" date="2021-04" db="EMBL/GenBank/DDBJ databases">
        <authorList>
            <person name="Gilroy R."/>
        </authorList>
    </citation>
    <scope>NUCLEOTIDE SEQUENCE</scope>
    <source>
        <strain evidence="17">ChiGjej4B4-7305</strain>
    </source>
</reference>
<feature type="domain" description="MrpA C-terminal/MbhD" evidence="15">
    <location>
        <begin position="599"/>
        <end position="663"/>
    </location>
</feature>
<dbReference type="PRINTS" id="PR01434">
    <property type="entry name" value="NADHDHGNASE5"/>
</dbReference>
<dbReference type="Pfam" id="PF00662">
    <property type="entry name" value="Proton_antipo_N"/>
    <property type="match status" value="1"/>
</dbReference>
<dbReference type="Pfam" id="PF20501">
    <property type="entry name" value="MbhE"/>
    <property type="match status" value="1"/>
</dbReference>
<feature type="transmembrane region" description="Helical" evidence="11">
    <location>
        <begin position="640"/>
        <end position="658"/>
    </location>
</feature>
<feature type="compositionally biased region" description="Basic and acidic residues" evidence="10">
    <location>
        <begin position="966"/>
        <end position="975"/>
    </location>
</feature>
<evidence type="ECO:0000259" key="15">
    <source>
        <dbReference type="Pfam" id="PF13244"/>
    </source>
</evidence>
<feature type="transmembrane region" description="Helical" evidence="11">
    <location>
        <begin position="294"/>
        <end position="312"/>
    </location>
</feature>
<keyword evidence="2" id="KW-0813">Transport</keyword>
<feature type="transmembrane region" description="Helical" evidence="11">
    <location>
        <begin position="75"/>
        <end position="98"/>
    </location>
</feature>
<evidence type="ECO:0000256" key="11">
    <source>
        <dbReference type="SAM" id="Phobius"/>
    </source>
</evidence>
<evidence type="ECO:0000259" key="13">
    <source>
        <dbReference type="Pfam" id="PF00662"/>
    </source>
</evidence>
<feature type="transmembrane region" description="Helical" evidence="11">
    <location>
        <begin position="404"/>
        <end position="426"/>
    </location>
</feature>
<keyword evidence="6 11" id="KW-1133">Transmembrane helix</keyword>
<feature type="transmembrane region" description="Helical" evidence="11">
    <location>
        <begin position="318"/>
        <end position="343"/>
    </location>
</feature>
<keyword evidence="7" id="KW-0406">Ion transport</keyword>
<feature type="transmembrane region" description="Helical" evidence="11">
    <location>
        <begin position="615"/>
        <end position="634"/>
    </location>
</feature>
<feature type="transmembrane region" description="Helical" evidence="11">
    <location>
        <begin position="105"/>
        <end position="123"/>
    </location>
</feature>
<evidence type="ECO:0000256" key="8">
    <source>
        <dbReference type="ARBA" id="ARBA00023136"/>
    </source>
</evidence>
<evidence type="ECO:0000256" key="1">
    <source>
        <dbReference type="ARBA" id="ARBA00004651"/>
    </source>
</evidence>
<evidence type="ECO:0000256" key="3">
    <source>
        <dbReference type="ARBA" id="ARBA00022449"/>
    </source>
</evidence>
<accession>A0A9D2J4V1</accession>
<feature type="transmembrane region" description="Helical" evidence="11">
    <location>
        <begin position="487"/>
        <end position="511"/>
    </location>
</feature>
<dbReference type="PANTHER" id="PTHR43373">
    <property type="entry name" value="NA(+)/H(+) ANTIPORTER SUBUNIT"/>
    <property type="match status" value="1"/>
</dbReference>
<keyword evidence="8 11" id="KW-0472">Membrane</keyword>
<organism evidence="17 18">
    <name type="scientific">Candidatus Ruania gallistercoris</name>
    <dbReference type="NCBI Taxonomy" id="2838746"/>
    <lineage>
        <taxon>Bacteria</taxon>
        <taxon>Bacillati</taxon>
        <taxon>Actinomycetota</taxon>
        <taxon>Actinomycetes</taxon>
        <taxon>Micrococcales</taxon>
        <taxon>Ruaniaceae</taxon>
        <taxon>Ruania</taxon>
    </lineage>
</organism>
<dbReference type="Pfam" id="PF04039">
    <property type="entry name" value="MnhB"/>
    <property type="match status" value="1"/>
</dbReference>
<evidence type="ECO:0000259" key="16">
    <source>
        <dbReference type="Pfam" id="PF20501"/>
    </source>
</evidence>
<feature type="transmembrane region" description="Helical" evidence="11">
    <location>
        <begin position="591"/>
        <end position="608"/>
    </location>
</feature>
<dbReference type="InterPro" id="IPR025383">
    <property type="entry name" value="MrpA_C/MbhD"/>
</dbReference>
<gene>
    <name evidence="17" type="ORF">H9815_15025</name>
</gene>
<evidence type="ECO:0000256" key="4">
    <source>
        <dbReference type="ARBA" id="ARBA00022475"/>
    </source>
</evidence>
<dbReference type="GO" id="GO:0005886">
    <property type="term" value="C:plasma membrane"/>
    <property type="evidence" value="ECO:0007669"/>
    <property type="project" value="UniProtKB-SubCell"/>
</dbReference>
<feature type="transmembrane region" description="Helical" evidence="11">
    <location>
        <begin position="739"/>
        <end position="757"/>
    </location>
</feature>
<feature type="transmembrane region" description="Helical" evidence="11">
    <location>
        <begin position="679"/>
        <end position="699"/>
    </location>
</feature>
<feature type="transmembrane region" description="Helical" evidence="11">
    <location>
        <begin position="129"/>
        <end position="150"/>
    </location>
</feature>
<dbReference type="InterPro" id="IPR007182">
    <property type="entry name" value="MnhB"/>
</dbReference>
<evidence type="ECO:0000256" key="2">
    <source>
        <dbReference type="ARBA" id="ARBA00022448"/>
    </source>
</evidence>
<dbReference type="InterPro" id="IPR001750">
    <property type="entry name" value="ND/Mrp_TM"/>
</dbReference>
<reference evidence="17" key="1">
    <citation type="journal article" date="2021" name="PeerJ">
        <title>Extensive microbial diversity within the chicken gut microbiome revealed by metagenomics and culture.</title>
        <authorList>
            <person name="Gilroy R."/>
            <person name="Ravi A."/>
            <person name="Getino M."/>
            <person name="Pursley I."/>
            <person name="Horton D.L."/>
            <person name="Alikhan N.F."/>
            <person name="Baker D."/>
            <person name="Gharbi K."/>
            <person name="Hall N."/>
            <person name="Watson M."/>
            <person name="Adriaenssens E.M."/>
            <person name="Foster-Nyarko E."/>
            <person name="Jarju S."/>
            <person name="Secka A."/>
            <person name="Antonio M."/>
            <person name="Oren A."/>
            <person name="Chaudhuri R.R."/>
            <person name="La Ragione R."/>
            <person name="Hildebrand F."/>
            <person name="Pallen M.J."/>
        </authorList>
    </citation>
    <scope>NUCLEOTIDE SEQUENCE</scope>
    <source>
        <strain evidence="17">ChiGjej4B4-7305</strain>
    </source>
</reference>
<dbReference type="InterPro" id="IPR001516">
    <property type="entry name" value="Proton_antipo_N"/>
</dbReference>
<feature type="transmembrane region" description="Helical" evidence="11">
    <location>
        <begin position="266"/>
        <end position="287"/>
    </location>
</feature>
<feature type="transmembrane region" description="Helical" evidence="11">
    <location>
        <begin position="364"/>
        <end position="384"/>
    </location>
</feature>
<dbReference type="Proteomes" id="UP000824037">
    <property type="component" value="Unassembled WGS sequence"/>
</dbReference>
<evidence type="ECO:0000256" key="9">
    <source>
        <dbReference type="RuleBase" id="RU000320"/>
    </source>
</evidence>
<feature type="transmembrane region" description="Helical" evidence="11">
    <location>
        <begin position="162"/>
        <end position="180"/>
    </location>
</feature>
<dbReference type="GO" id="GO:0015297">
    <property type="term" value="F:antiporter activity"/>
    <property type="evidence" value="ECO:0007669"/>
    <property type="project" value="UniProtKB-KW"/>
</dbReference>
<feature type="domain" description="Na+/H+ antiporter MnhB subunit-related protein" evidence="14">
    <location>
        <begin position="819"/>
        <end position="942"/>
    </location>
</feature>
<feature type="domain" description="NADH:quinone oxidoreductase/Mrp antiporter transmembrane" evidence="12">
    <location>
        <begin position="127"/>
        <end position="416"/>
    </location>
</feature>
<feature type="transmembrane region" description="Helical" evidence="11">
    <location>
        <begin position="200"/>
        <end position="216"/>
    </location>
</feature>
<protein>
    <submittedName>
        <fullName evidence="17">Na+/H+ antiporter subunit A</fullName>
    </submittedName>
</protein>
<evidence type="ECO:0000259" key="12">
    <source>
        <dbReference type="Pfam" id="PF00361"/>
    </source>
</evidence>
<dbReference type="AlphaFoldDB" id="A0A9D2J4V1"/>
<evidence type="ECO:0000256" key="5">
    <source>
        <dbReference type="ARBA" id="ARBA00022692"/>
    </source>
</evidence>
<proteinExistence type="predicted"/>
<feature type="transmembrane region" description="Helical" evidence="11">
    <location>
        <begin position="447"/>
        <end position="467"/>
    </location>
</feature>
<evidence type="ECO:0000313" key="17">
    <source>
        <dbReference type="EMBL" id="HIZ37085.1"/>
    </source>
</evidence>
<keyword evidence="4" id="KW-1003">Cell membrane</keyword>
<feature type="region of interest" description="Disordered" evidence="10">
    <location>
        <begin position="956"/>
        <end position="995"/>
    </location>
</feature>
<keyword evidence="5 9" id="KW-0812">Transmembrane</keyword>
<feature type="transmembrane region" description="Helical" evidence="11">
    <location>
        <begin position="921"/>
        <end position="945"/>
    </location>
</feature>
<feature type="transmembrane region" description="Helical" evidence="11">
    <location>
        <begin position="822"/>
        <end position="841"/>
    </location>
</feature>
<evidence type="ECO:0000256" key="6">
    <source>
        <dbReference type="ARBA" id="ARBA00022989"/>
    </source>
</evidence>
<evidence type="ECO:0000256" key="7">
    <source>
        <dbReference type="ARBA" id="ARBA00023065"/>
    </source>
</evidence>
<dbReference type="EMBL" id="DXBY01000261">
    <property type="protein sequence ID" value="HIZ37085.1"/>
    <property type="molecule type" value="Genomic_DNA"/>
</dbReference>
<dbReference type="Pfam" id="PF13244">
    <property type="entry name" value="MbhD"/>
    <property type="match status" value="1"/>
</dbReference>
<feature type="domain" description="NADH-Ubiquinone oxidoreductase (complex I) chain 5 N-terminal" evidence="13">
    <location>
        <begin position="62"/>
        <end position="100"/>
    </location>
</feature>
<feature type="domain" description="MrpA C-terminal/MbhE" evidence="16">
    <location>
        <begin position="679"/>
        <end position="753"/>
    </location>
</feature>
<dbReference type="InterPro" id="IPR046806">
    <property type="entry name" value="MrpA_C/MbhE"/>
</dbReference>
<evidence type="ECO:0000259" key="14">
    <source>
        <dbReference type="Pfam" id="PF04039"/>
    </source>
</evidence>
<dbReference type="Pfam" id="PF00361">
    <property type="entry name" value="Proton_antipo_M"/>
    <property type="match status" value="1"/>
</dbReference>
<dbReference type="NCBIfam" id="NF009284">
    <property type="entry name" value="PRK12644.1"/>
    <property type="match status" value="1"/>
</dbReference>
<dbReference type="PANTHER" id="PTHR43373:SF1">
    <property type="entry name" value="NA(+)_H(+) ANTIPORTER SUBUNIT A"/>
    <property type="match status" value="1"/>
</dbReference>
<feature type="transmembrane region" description="Helical" evidence="11">
    <location>
        <begin position="559"/>
        <end position="579"/>
    </location>
</feature>
<keyword evidence="3" id="KW-0050">Antiport</keyword>
<dbReference type="GO" id="GO:0006811">
    <property type="term" value="P:monoatomic ion transport"/>
    <property type="evidence" value="ECO:0007669"/>
    <property type="project" value="UniProtKB-KW"/>
</dbReference>
<evidence type="ECO:0000256" key="10">
    <source>
        <dbReference type="SAM" id="MobiDB-lite"/>
    </source>
</evidence>
<sequence length="995" mass="104706">MLQLLAVHLIAALVAPALVARFGRKMFLPLALVPGSAAVWALTQTSAVLDGQGPRVDVRWVDSIGLDLAFRLDTLAWFMVLIVGAVGALVLAYCAWYFASGAKFLGRFAGVFVAFAGTMLGLVSTDNTLVLYVFWELTTIFSYLLIGHYFDRKGSRRSAMQAIIVTTLGGLAMLGGFLILGETDGGSYSLTELVAHPPTGWGVTTAVALVLVGALTKSAQIPFHFWLPSAMAAPTPVSAYLHAAAMVKAGVYLVARMAPGFADLEIWRWIILVAGGATMIVGGYRSLKQHDLKLLLAFGTVSQLGFLILLVGQAERAVALAGLALLGAHAMFKAALFLTVGVIDAAAGTRDLRQLSGLGRNLPAASIAGFLAIFSMIGLPPFAGYVGKEAALEALTHDGGTHQIIVLTVIVLGSVLTFAYGLRFLWGAFARKPDLADTELDREATGLFIPGLLLAIAGLGAGLIPGLGERLLAPHAATYPTGEAGHLTLWGGFGLPLLLTAAIVGLGLVLYAGRGLVYRVQDAVVLAPDADHSYRSTMRRLDRVAIGVTSVTQRGSLPLYLAIILFTAAASIGIATFTGGAQIGDIRWFDTPGQVAVGLVIAIGAFLAARARRRLKAVVLLGVTGYGVVVLFALHGAPDLALTQALVETISLVVFILVMRRLPPYYSDRPLKASRWWRALVGVAVGAMAMLLALVVPNARVANPIAEFFPEEAYEYGHGKNIVNVTLVDIRAWDTMGEIAVLLVAATGVASLVFLRTRSRGVDRVRDFKPSVPAVWPVPPGEDATVRLGAGTAEQRAAHRNRHWLPAGAALSPYRRSVIFEVATRIVFHTMLIFAVFLLFSGHNAPGGGFVAGLVVGIALTVRYLAGGRYELGEAVPVLPGALLGSGLFLSAGVGAVPLFFGGVVLQSVAIDVNLGILGEVHLVTSLFFDIGVFLVVVGLILDVLRSLGSEVDRQGEAAGQAAPDVAHDSPRSTADDTEPELVHTGQSEGVAGDH</sequence>
<feature type="transmembrane region" description="Helical" evidence="11">
    <location>
        <begin position="878"/>
        <end position="901"/>
    </location>
</feature>